<name>A0A7T3R138_DIACI</name>
<dbReference type="SMR" id="A0A7T3R138"/>
<organism evidence="2">
    <name type="scientific">Diaphorina citri</name>
    <name type="common">Asian citrus psyllid</name>
    <dbReference type="NCBI Taxonomy" id="121845"/>
    <lineage>
        <taxon>Eukaryota</taxon>
        <taxon>Metazoa</taxon>
        <taxon>Ecdysozoa</taxon>
        <taxon>Arthropoda</taxon>
        <taxon>Hexapoda</taxon>
        <taxon>Insecta</taxon>
        <taxon>Pterygota</taxon>
        <taxon>Neoptera</taxon>
        <taxon>Paraneoptera</taxon>
        <taxon>Hemiptera</taxon>
        <taxon>Sternorrhyncha</taxon>
        <taxon>Psylloidea</taxon>
        <taxon>Psyllidae</taxon>
        <taxon>Diaphorininae</taxon>
        <taxon>Diaphorina</taxon>
    </lineage>
</organism>
<dbReference type="InterPro" id="IPR036728">
    <property type="entry name" value="PBP_GOBP_sf"/>
</dbReference>
<gene>
    <name evidence="2" type="primary">OBP7</name>
</gene>
<evidence type="ECO:0000313" key="2">
    <source>
        <dbReference type="EMBL" id="QPZ88897.1"/>
    </source>
</evidence>
<proteinExistence type="evidence at transcript level"/>
<feature type="signal peptide" evidence="1">
    <location>
        <begin position="1"/>
        <end position="24"/>
    </location>
</feature>
<dbReference type="AlphaFoldDB" id="A0A7T3R138"/>
<keyword evidence="1" id="KW-0732">Signal</keyword>
<dbReference type="InterPro" id="IPR006170">
    <property type="entry name" value="PBP/GOBP"/>
</dbReference>
<dbReference type="SUPFAM" id="SSF47565">
    <property type="entry name" value="Insect pheromone/odorant-binding proteins"/>
    <property type="match status" value="1"/>
</dbReference>
<dbReference type="GO" id="GO:0005549">
    <property type="term" value="F:odorant binding"/>
    <property type="evidence" value="ECO:0007669"/>
    <property type="project" value="InterPro"/>
</dbReference>
<dbReference type="EMBL" id="MN731482">
    <property type="protein sequence ID" value="QPZ88897.1"/>
    <property type="molecule type" value="mRNA"/>
</dbReference>
<dbReference type="CDD" id="cd23992">
    <property type="entry name" value="PBP_GOBP"/>
    <property type="match status" value="1"/>
</dbReference>
<protein>
    <submittedName>
        <fullName evidence="2">Odorant binding protein 7</fullName>
    </submittedName>
</protein>
<reference evidence="2" key="1">
    <citation type="submission" date="2019-11" db="EMBL/GenBank/DDBJ databases">
        <title>Host plant odors and their recognition by OBPs of Diaphorina citri Kuwayama (Hemiptera: Psyllidae).</title>
        <authorList>
            <person name="Zhengbing W."/>
            <person name="Xinnian Z."/>
        </authorList>
    </citation>
    <scope>NUCLEOTIDE SEQUENCE</scope>
</reference>
<accession>A0A7T3R138</accession>
<feature type="chain" id="PRO_5031531793" evidence="1">
    <location>
        <begin position="25"/>
        <end position="160"/>
    </location>
</feature>
<dbReference type="Pfam" id="PF01395">
    <property type="entry name" value="PBP_GOBP"/>
    <property type="match status" value="1"/>
</dbReference>
<sequence length="160" mass="17845">MTKYHRTVCLLSIAVAILTLEIKGQTTIAPQKPTTPKLSVAQNLNKAAMECQSRLGVNQAFMSLLSTKNIPTNEKMRCFLLCVYETLGLVKDNKFIGSNARLMAARRFAEPELSKANQLIDVCEKSIVVPSNSTEFCALGRLVRKCFKEEGEKIDFFPRA</sequence>
<evidence type="ECO:0000256" key="1">
    <source>
        <dbReference type="SAM" id="SignalP"/>
    </source>
</evidence>
<dbReference type="Gene3D" id="1.10.238.20">
    <property type="entry name" value="Pheromone/general odorant binding protein domain"/>
    <property type="match status" value="1"/>
</dbReference>